<feature type="chain" id="PRO_5028832037" evidence="8">
    <location>
        <begin position="18"/>
        <end position="421"/>
    </location>
</feature>
<keyword evidence="3" id="KW-1134">Transmembrane beta strand</keyword>
<name>A0A7G5IJY9_9SPHN</name>
<keyword evidence="9" id="KW-0675">Receptor</keyword>
<dbReference type="AlphaFoldDB" id="A0A7G5IJY9"/>
<dbReference type="KEGG" id="sand:H3309_04105"/>
<evidence type="ECO:0000256" key="1">
    <source>
        <dbReference type="ARBA" id="ARBA00004571"/>
    </source>
</evidence>
<gene>
    <name evidence="9" type="ORF">H3309_04105</name>
</gene>
<keyword evidence="7" id="KW-0998">Cell outer membrane</keyword>
<feature type="signal peptide" evidence="8">
    <location>
        <begin position="1"/>
        <end position="17"/>
    </location>
</feature>
<comment type="subcellular location">
    <subcellularLocation>
        <location evidence="1">Cell outer membrane</location>
        <topology evidence="1">Multi-pass membrane protein</topology>
    </subcellularLocation>
</comment>
<dbReference type="PANTHER" id="PTHR35093">
    <property type="entry name" value="OUTER MEMBRANE PROTEIN NMB0088-RELATED"/>
    <property type="match status" value="1"/>
</dbReference>
<dbReference type="Pfam" id="PF03349">
    <property type="entry name" value="Toluene_X"/>
    <property type="match status" value="1"/>
</dbReference>
<sequence>MRLVAAVLLLAGSPLLAGGFAIQEQGAVGQGRSFAGAAAQWDDAQSQWANPALLTQAAGGSLAGSVNTLFIRSAQADRGTTISNILGTRPVGGGDGGNPFAPVVPVPSGAAALRVGPDTVIGVSLNSPFGLIVNYDAGWFGRYDSLRSKLNTYNLALSVAHRFGALSVGAGIDPQYINAELTSALPNSLGAADGAQRLKGDDWSVGWHAGATLDLGELRLAAAWRSGIRHRLKGQLAISGLSGPLAAGNRVVEAEAPIGLPATGSLAARWQVTPALALLTNLTWTQWSRFDAIRVVTAGGTTVQEQDYRDTISLAFGGDWRVDERWTLRAGVQRDETPTRDGLRTTRVPDGDRTWLSAGATVEPAPGWRLSASYSHIFVSTEAIDRSEPFFAGTPLATTVAVRSSNSGGVDILGLSAAYAW</sequence>
<dbReference type="PANTHER" id="PTHR35093:SF3">
    <property type="entry name" value="LONG-CHAIN FATTY ACID TRANSPORT PROTEIN"/>
    <property type="match status" value="1"/>
</dbReference>
<evidence type="ECO:0000256" key="5">
    <source>
        <dbReference type="ARBA" id="ARBA00022729"/>
    </source>
</evidence>
<evidence type="ECO:0000313" key="10">
    <source>
        <dbReference type="Proteomes" id="UP000515292"/>
    </source>
</evidence>
<keyword evidence="6" id="KW-0472">Membrane</keyword>
<accession>A0A7G5IJY9</accession>
<evidence type="ECO:0000256" key="4">
    <source>
        <dbReference type="ARBA" id="ARBA00022692"/>
    </source>
</evidence>
<keyword evidence="4" id="KW-0812">Transmembrane</keyword>
<dbReference type="GO" id="GO:0015483">
    <property type="term" value="F:long-chain fatty acid transporting porin activity"/>
    <property type="evidence" value="ECO:0007669"/>
    <property type="project" value="TreeGrafter"/>
</dbReference>
<evidence type="ECO:0000256" key="2">
    <source>
        <dbReference type="ARBA" id="ARBA00008163"/>
    </source>
</evidence>
<keyword evidence="5 8" id="KW-0732">Signal</keyword>
<dbReference type="RefSeq" id="WP_182297504.1">
    <property type="nucleotide sequence ID" value="NZ_CP059851.1"/>
</dbReference>
<evidence type="ECO:0000256" key="8">
    <source>
        <dbReference type="SAM" id="SignalP"/>
    </source>
</evidence>
<dbReference type="InterPro" id="IPR005017">
    <property type="entry name" value="OMPP1/FadL/TodX"/>
</dbReference>
<dbReference type="GO" id="GO:0009279">
    <property type="term" value="C:cell outer membrane"/>
    <property type="evidence" value="ECO:0007669"/>
    <property type="project" value="UniProtKB-SubCell"/>
</dbReference>
<evidence type="ECO:0000256" key="3">
    <source>
        <dbReference type="ARBA" id="ARBA00022452"/>
    </source>
</evidence>
<evidence type="ECO:0000256" key="6">
    <source>
        <dbReference type="ARBA" id="ARBA00023136"/>
    </source>
</evidence>
<dbReference type="SUPFAM" id="SSF56935">
    <property type="entry name" value="Porins"/>
    <property type="match status" value="1"/>
</dbReference>
<dbReference type="Proteomes" id="UP000515292">
    <property type="component" value="Chromosome"/>
</dbReference>
<evidence type="ECO:0000313" key="9">
    <source>
        <dbReference type="EMBL" id="QMW23681.1"/>
    </source>
</evidence>
<dbReference type="EMBL" id="CP059851">
    <property type="protein sequence ID" value="QMW23681.1"/>
    <property type="molecule type" value="Genomic_DNA"/>
</dbReference>
<evidence type="ECO:0000256" key="7">
    <source>
        <dbReference type="ARBA" id="ARBA00023237"/>
    </source>
</evidence>
<dbReference type="Gene3D" id="2.40.160.60">
    <property type="entry name" value="Outer membrane protein transport protein (OMPP1/FadL/TodX)"/>
    <property type="match status" value="1"/>
</dbReference>
<comment type="similarity">
    <text evidence="2">Belongs to the OmpP1/FadL family.</text>
</comment>
<proteinExistence type="inferred from homology"/>
<organism evidence="9 10">
    <name type="scientific">Sandaracinobacteroides saxicola</name>
    <dbReference type="NCBI Taxonomy" id="2759707"/>
    <lineage>
        <taxon>Bacteria</taxon>
        <taxon>Pseudomonadati</taxon>
        <taxon>Pseudomonadota</taxon>
        <taxon>Alphaproteobacteria</taxon>
        <taxon>Sphingomonadales</taxon>
        <taxon>Sphingosinicellaceae</taxon>
        <taxon>Sandaracinobacteroides</taxon>
    </lineage>
</organism>
<reference evidence="9 10" key="1">
    <citation type="submission" date="2020-07" db="EMBL/GenBank/DDBJ databases">
        <title>Complete genome sequence for Sandaracinobacter sp. M6.</title>
        <authorList>
            <person name="Tang Y."/>
            <person name="Liu Q."/>
            <person name="Guo Z."/>
            <person name="Lei P."/>
            <person name="Huang B."/>
        </authorList>
    </citation>
    <scope>NUCLEOTIDE SEQUENCE [LARGE SCALE GENOMIC DNA]</scope>
    <source>
        <strain evidence="9 10">M6</strain>
    </source>
</reference>
<protein>
    <submittedName>
        <fullName evidence="9">TonB-dependent receptor</fullName>
    </submittedName>
</protein>
<keyword evidence="10" id="KW-1185">Reference proteome</keyword>